<dbReference type="AlphaFoldDB" id="A0A7J0DVD0"/>
<protein>
    <submittedName>
        <fullName evidence="1">Uncharacterized protein</fullName>
    </submittedName>
</protein>
<sequence>MNGGRGSHKARREYLIMPRTPSEWEIKLLPDAQRVAKGLFGQKPGQSLLDRKEDSKDATITRLQAKMVEF</sequence>
<keyword evidence="2" id="KW-1185">Reference proteome</keyword>
<evidence type="ECO:0000313" key="2">
    <source>
        <dbReference type="Proteomes" id="UP000585474"/>
    </source>
</evidence>
<dbReference type="Proteomes" id="UP000585474">
    <property type="component" value="Unassembled WGS sequence"/>
</dbReference>
<dbReference type="EMBL" id="BJWL01000409">
    <property type="protein sequence ID" value="GFS42977.1"/>
    <property type="molecule type" value="Genomic_DNA"/>
</dbReference>
<name>A0A7J0DVD0_9ERIC</name>
<comment type="caution">
    <text evidence="1">The sequence shown here is derived from an EMBL/GenBank/DDBJ whole genome shotgun (WGS) entry which is preliminary data.</text>
</comment>
<organism evidence="1 2">
    <name type="scientific">Actinidia rufa</name>
    <dbReference type="NCBI Taxonomy" id="165716"/>
    <lineage>
        <taxon>Eukaryota</taxon>
        <taxon>Viridiplantae</taxon>
        <taxon>Streptophyta</taxon>
        <taxon>Embryophyta</taxon>
        <taxon>Tracheophyta</taxon>
        <taxon>Spermatophyta</taxon>
        <taxon>Magnoliopsida</taxon>
        <taxon>eudicotyledons</taxon>
        <taxon>Gunneridae</taxon>
        <taxon>Pentapetalae</taxon>
        <taxon>asterids</taxon>
        <taxon>Ericales</taxon>
        <taxon>Actinidiaceae</taxon>
        <taxon>Actinidia</taxon>
    </lineage>
</organism>
<proteinExistence type="predicted"/>
<reference evidence="2" key="1">
    <citation type="submission" date="2019-07" db="EMBL/GenBank/DDBJ databases">
        <title>De Novo Assembly of kiwifruit Actinidia rufa.</title>
        <authorList>
            <person name="Sugita-Konishi S."/>
            <person name="Sato K."/>
            <person name="Mori E."/>
            <person name="Abe Y."/>
            <person name="Kisaki G."/>
            <person name="Hamano K."/>
            <person name="Suezawa K."/>
            <person name="Otani M."/>
            <person name="Fukuda T."/>
            <person name="Manabe T."/>
            <person name="Gomi K."/>
            <person name="Tabuchi M."/>
            <person name="Akimitsu K."/>
            <person name="Kataoka I."/>
        </authorList>
    </citation>
    <scope>NUCLEOTIDE SEQUENCE [LARGE SCALE GENOMIC DNA]</scope>
    <source>
        <strain evidence="2">cv. Fuchu</strain>
    </source>
</reference>
<gene>
    <name evidence="1" type="ORF">Acr_00g0082870</name>
</gene>
<evidence type="ECO:0000313" key="1">
    <source>
        <dbReference type="EMBL" id="GFS42977.1"/>
    </source>
</evidence>
<accession>A0A7J0DVD0</accession>